<reference evidence="1" key="1">
    <citation type="submission" date="2020-10" db="EMBL/GenBank/DDBJ databases">
        <title>Genome Sequence of ESBL Producing Zambian Clinical Strains.</title>
        <authorList>
            <person name="Shawa M."/>
            <person name="Furuta Y."/>
            <person name="Simbotwe M."/>
            <person name="Mulenga E."/>
            <person name="Mubanga M."/>
            <person name="Mulenga G."/>
            <person name="Kaile C."/>
            <person name="Zorigt T."/>
            <person name="Hang'ombe B."/>
            <person name="Higashi H."/>
        </authorList>
    </citation>
    <scope>NUCLEOTIDE SEQUENCE</scope>
    <source>
        <strain evidence="1">Zam_UTH_09</strain>
    </source>
</reference>
<comment type="caution">
    <text evidence="1">The sequence shown here is derived from an EMBL/GenBank/DDBJ whole genome shotgun (WGS) entry which is preliminary data.</text>
</comment>
<proteinExistence type="predicted"/>
<name>A0A919LR43_KLEPN</name>
<sequence length="82" mass="8911">MRAAVQQIFAFQVQGGAGAFGQIPAFGQGRRTTGVVFQQVGEFRLKGRVLLRADKGFFQLAQGGHQDLRHIHAAEFAEVGVQ</sequence>
<gene>
    <name evidence="1" type="ORF">KPZU09_20390</name>
</gene>
<organism evidence="1 2">
    <name type="scientific">Klebsiella pneumoniae</name>
    <dbReference type="NCBI Taxonomy" id="573"/>
    <lineage>
        <taxon>Bacteria</taxon>
        <taxon>Pseudomonadati</taxon>
        <taxon>Pseudomonadota</taxon>
        <taxon>Gammaproteobacteria</taxon>
        <taxon>Enterobacterales</taxon>
        <taxon>Enterobacteriaceae</taxon>
        <taxon>Klebsiella/Raoultella group</taxon>
        <taxon>Klebsiella</taxon>
        <taxon>Klebsiella pneumoniae complex</taxon>
    </lineage>
</organism>
<dbReference type="AlphaFoldDB" id="A0A919LR43"/>
<dbReference type="EMBL" id="BNFF01000001">
    <property type="protein sequence ID" value="GHK52303.1"/>
    <property type="molecule type" value="Genomic_DNA"/>
</dbReference>
<dbReference type="Proteomes" id="UP000655094">
    <property type="component" value="Unassembled WGS sequence"/>
</dbReference>
<accession>A0A919LR43</accession>
<protein>
    <submittedName>
        <fullName evidence="1">Uncharacterized protein</fullName>
    </submittedName>
</protein>
<evidence type="ECO:0000313" key="1">
    <source>
        <dbReference type="EMBL" id="GHK52303.1"/>
    </source>
</evidence>
<evidence type="ECO:0000313" key="2">
    <source>
        <dbReference type="Proteomes" id="UP000655094"/>
    </source>
</evidence>